<dbReference type="PANTHER" id="PTHR47843">
    <property type="entry name" value="BTB DOMAIN-CONTAINING PROTEIN-RELATED"/>
    <property type="match status" value="1"/>
</dbReference>
<dbReference type="InterPro" id="IPR011333">
    <property type="entry name" value="SKP1/BTB/POZ_sf"/>
</dbReference>
<evidence type="ECO:0000313" key="4">
    <source>
        <dbReference type="Proteomes" id="UP000298493"/>
    </source>
</evidence>
<dbReference type="AlphaFoldDB" id="A0A4Z1PE35"/>
<dbReference type="PROSITE" id="PS50097">
    <property type="entry name" value="BTB"/>
    <property type="match status" value="1"/>
</dbReference>
<gene>
    <name evidence="3" type="ORF">E6O75_ATG03037</name>
</gene>
<dbReference type="PROSITE" id="PS50903">
    <property type="entry name" value="RUBREDOXIN_LIKE"/>
    <property type="match status" value="1"/>
</dbReference>
<dbReference type="Gene3D" id="3.30.710.10">
    <property type="entry name" value="Potassium Channel Kv1.1, Chain A"/>
    <property type="match status" value="1"/>
</dbReference>
<feature type="domain" description="BTB" evidence="1">
    <location>
        <begin position="20"/>
        <end position="88"/>
    </location>
</feature>
<dbReference type="InterPro" id="IPR024934">
    <property type="entry name" value="Rubredoxin-like_dom"/>
</dbReference>
<dbReference type="PANTHER" id="PTHR47843:SF5">
    <property type="entry name" value="BTB_POZ DOMAIN PROTEIN"/>
    <property type="match status" value="1"/>
</dbReference>
<dbReference type="SMART" id="SM00225">
    <property type="entry name" value="BTB"/>
    <property type="match status" value="1"/>
</dbReference>
<accession>A0A4Z1PE35</accession>
<evidence type="ECO:0000313" key="3">
    <source>
        <dbReference type="EMBL" id="TID23401.1"/>
    </source>
</evidence>
<dbReference type="Proteomes" id="UP000298493">
    <property type="component" value="Unassembled WGS sequence"/>
</dbReference>
<sequence length="288" mass="32957">MNNPQCKEWLARLYRSGQYTDLTIICDGHTFNVHKSVICMQSSFFEKACKKNAFMEGETGVVDLPGDDPAAVKAMLESFYLSSYSYDPKHPQWSLHTKVAALADKYDIKPLRSLAQELLGKAKHEVPKHEVEFATAIQWTYENTASDDQIRRTLVQMAVDHLNHLLKNESFSNIVAQVPELGRDILVENQERTDMTRKMALISKYTYKCIHCDSGWALLHVEDRTQNCPRCDTSQLAQWDWMFIYQWDCSICGYIIGSSNDNETVAGDEWICPRCGGQGFKCSNKLIY</sequence>
<dbReference type="EMBL" id="SNSC02000006">
    <property type="protein sequence ID" value="TID23401.1"/>
    <property type="molecule type" value="Genomic_DNA"/>
</dbReference>
<evidence type="ECO:0000259" key="2">
    <source>
        <dbReference type="PROSITE" id="PS50903"/>
    </source>
</evidence>
<proteinExistence type="predicted"/>
<name>A0A4Z1PE35_9PEZI</name>
<dbReference type="GO" id="GO:0005506">
    <property type="term" value="F:iron ion binding"/>
    <property type="evidence" value="ECO:0007669"/>
    <property type="project" value="InterPro"/>
</dbReference>
<dbReference type="SUPFAM" id="SSF54695">
    <property type="entry name" value="POZ domain"/>
    <property type="match status" value="1"/>
</dbReference>
<organism evidence="3 4">
    <name type="scientific">Venturia nashicola</name>
    <dbReference type="NCBI Taxonomy" id="86259"/>
    <lineage>
        <taxon>Eukaryota</taxon>
        <taxon>Fungi</taxon>
        <taxon>Dikarya</taxon>
        <taxon>Ascomycota</taxon>
        <taxon>Pezizomycotina</taxon>
        <taxon>Dothideomycetes</taxon>
        <taxon>Pleosporomycetidae</taxon>
        <taxon>Venturiales</taxon>
        <taxon>Venturiaceae</taxon>
        <taxon>Venturia</taxon>
    </lineage>
</organism>
<feature type="domain" description="Rubredoxin-like" evidence="2">
    <location>
        <begin position="244"/>
        <end position="287"/>
    </location>
</feature>
<reference evidence="3 4" key="1">
    <citation type="submission" date="2019-04" db="EMBL/GenBank/DDBJ databases">
        <title>High contiguity whole genome sequence and gene annotation resource for two Venturia nashicola isolates.</title>
        <authorList>
            <person name="Prokchorchik M."/>
            <person name="Won K."/>
            <person name="Lee Y."/>
            <person name="Choi E.D."/>
            <person name="Segonzac C."/>
            <person name="Sohn K.H."/>
        </authorList>
    </citation>
    <scope>NUCLEOTIDE SEQUENCE [LARGE SCALE GENOMIC DNA]</scope>
    <source>
        <strain evidence="3 4">PRI2</strain>
    </source>
</reference>
<protein>
    <submittedName>
        <fullName evidence="3">Siderophore iron transporter</fullName>
    </submittedName>
</protein>
<dbReference type="STRING" id="86259.A0A4Z1PE35"/>
<keyword evidence="4" id="KW-1185">Reference proteome</keyword>
<dbReference type="CDD" id="cd18186">
    <property type="entry name" value="BTB_POZ_ZBTB_KLHL-like"/>
    <property type="match status" value="1"/>
</dbReference>
<dbReference type="Pfam" id="PF00651">
    <property type="entry name" value="BTB"/>
    <property type="match status" value="1"/>
</dbReference>
<evidence type="ECO:0000259" key="1">
    <source>
        <dbReference type="PROSITE" id="PS50097"/>
    </source>
</evidence>
<dbReference type="InterPro" id="IPR000210">
    <property type="entry name" value="BTB/POZ_dom"/>
</dbReference>
<comment type="caution">
    <text evidence="3">The sequence shown here is derived from an EMBL/GenBank/DDBJ whole genome shotgun (WGS) entry which is preliminary data.</text>
</comment>